<keyword evidence="2" id="KW-1185">Reference proteome</keyword>
<dbReference type="EMBL" id="JYDO01000004">
    <property type="protein sequence ID" value="KRZ79908.1"/>
    <property type="molecule type" value="Genomic_DNA"/>
</dbReference>
<dbReference type="AlphaFoldDB" id="A0A0V1N796"/>
<gene>
    <name evidence="1" type="ORF">T10_12543</name>
</gene>
<dbReference type="Pfam" id="PF05380">
    <property type="entry name" value="Peptidase_A17"/>
    <property type="match status" value="1"/>
</dbReference>
<accession>A0A0V1N796</accession>
<reference evidence="1 2" key="1">
    <citation type="submission" date="2015-01" db="EMBL/GenBank/DDBJ databases">
        <title>Evolution of Trichinella species and genotypes.</title>
        <authorList>
            <person name="Korhonen P.K."/>
            <person name="Edoardo P."/>
            <person name="Giuseppe L.R."/>
            <person name="Gasser R.B."/>
        </authorList>
    </citation>
    <scope>NUCLEOTIDE SEQUENCE [LARGE SCALE GENOMIC DNA]</scope>
    <source>
        <strain evidence="1">ISS1980</strain>
    </source>
</reference>
<dbReference type="PANTHER" id="PTHR47331:SF1">
    <property type="entry name" value="GAG-LIKE PROTEIN"/>
    <property type="match status" value="1"/>
</dbReference>
<dbReference type="Proteomes" id="UP000054843">
    <property type="component" value="Unassembled WGS sequence"/>
</dbReference>
<organism evidence="1 2">
    <name type="scientific">Trichinella papuae</name>
    <dbReference type="NCBI Taxonomy" id="268474"/>
    <lineage>
        <taxon>Eukaryota</taxon>
        <taxon>Metazoa</taxon>
        <taxon>Ecdysozoa</taxon>
        <taxon>Nematoda</taxon>
        <taxon>Enoplea</taxon>
        <taxon>Dorylaimia</taxon>
        <taxon>Trichinellida</taxon>
        <taxon>Trichinellidae</taxon>
        <taxon>Trichinella</taxon>
    </lineage>
</organism>
<sequence>MDLYGFASAYSAVVYLPFMHENGKVEVRFIAARSRLAPIQKLSVPSLELMAALLCARLDAYVKREVGLQFRRCAFWSDSLVALCWIQSDAQRWKPFIANPV</sequence>
<comment type="caution">
    <text evidence="1">The sequence shown here is derived from an EMBL/GenBank/DDBJ whole genome shotgun (WGS) entry which is preliminary data.</text>
</comment>
<name>A0A0V1N796_9BILA</name>
<evidence type="ECO:0000313" key="2">
    <source>
        <dbReference type="Proteomes" id="UP000054843"/>
    </source>
</evidence>
<evidence type="ECO:0000313" key="1">
    <source>
        <dbReference type="EMBL" id="KRZ79908.1"/>
    </source>
</evidence>
<dbReference type="InterPro" id="IPR008042">
    <property type="entry name" value="Retrotrans_Pao"/>
</dbReference>
<proteinExistence type="predicted"/>
<dbReference type="STRING" id="268474.A0A0V1N796"/>
<dbReference type="OrthoDB" id="5872779at2759"/>
<dbReference type="PANTHER" id="PTHR47331">
    <property type="entry name" value="PHD-TYPE DOMAIN-CONTAINING PROTEIN"/>
    <property type="match status" value="1"/>
</dbReference>
<protein>
    <submittedName>
        <fullName evidence="1">Uncharacterized protein</fullName>
    </submittedName>
</protein>